<organism evidence="1 2">
    <name type="scientific">Lentinula aff. lateritia</name>
    <dbReference type="NCBI Taxonomy" id="2804960"/>
    <lineage>
        <taxon>Eukaryota</taxon>
        <taxon>Fungi</taxon>
        <taxon>Dikarya</taxon>
        <taxon>Basidiomycota</taxon>
        <taxon>Agaricomycotina</taxon>
        <taxon>Agaricomycetes</taxon>
        <taxon>Agaricomycetidae</taxon>
        <taxon>Agaricales</taxon>
        <taxon>Marasmiineae</taxon>
        <taxon>Omphalotaceae</taxon>
        <taxon>Lentinula</taxon>
    </lineage>
</organism>
<sequence length="774" mass="88055">MEQFLSGQCEHHAGEIIENWYTSPDGRLGNNQKHKHQMWTTSTPKYSEIKNHAVLQAKRAVKPENGLHIQLTAKSDSGALKNPIQSEWKDIGANTVSQVRTSDVGDIAAKKTRPIDIAVTHSIAALNFCLNRQANWLPVARGILYFSSSAPVDLFAYESHIGTMPAYGTIYRVLCELGFAEGLATELAGKNLNAGNERANVTVDFFFDLINHKHLEMVGTIQWLESLVTHVPELTHLCNHVSMLYETRAAVNCVPPVPSKIYPLASNGKNENIMPELYGALLDFFAQAGQTKNGFLRRLWPFGGDGLTYQQLLELKHYLQYNENELLSLGILEPLLEWWHMMWTDLCWIYETHWGEPLSKDPSTLGHSARKIGHEDPLNLKKIDYYPGIQFSYLVLDVRMLDCWQLAFKTEDIFSYFRKLKTAGQIPPVEQLETMAVALYRCYSSTRGFYHAMNDAGLPKESSDWTKTVPSGTVWTGLADDPSSEDIGITFSKETLRSASQKQKQLTMKKKKQTNRDKEAEEEKVEAQKHRDHVLANSITFIGQVGKFSPCDLIQEFFNCLLEFMVERKGKEFDHVLIQQVIAQNLHHMAQTKPSMREGINLAKHSDKHSELHTRPEVKILLQRYTHHQLHSRCAGRFIEERDVDNFEKEWNKLRKGKVAKWAEETTRAQVRDDVKRQISTLGMQDISNPSTRPTTSTAISDHSGGIDKQSDSESEEEDVNNDDSVDNEETFRNTMGVMIEEAMELLDKEFGKDSFDDMFGNQASDSSEDEENY</sequence>
<protein>
    <submittedName>
        <fullName evidence="1">Uncharacterized protein</fullName>
    </submittedName>
</protein>
<evidence type="ECO:0000313" key="1">
    <source>
        <dbReference type="EMBL" id="KAJ3805198.1"/>
    </source>
</evidence>
<accession>A0ACC1TKJ2</accession>
<gene>
    <name evidence="1" type="ORF">F5876DRAFT_70005</name>
</gene>
<evidence type="ECO:0000313" key="2">
    <source>
        <dbReference type="Proteomes" id="UP001163835"/>
    </source>
</evidence>
<name>A0ACC1TKJ2_9AGAR</name>
<reference evidence="1" key="1">
    <citation type="submission" date="2022-09" db="EMBL/GenBank/DDBJ databases">
        <title>A Global Phylogenomic Analysis of the Shiitake Genus Lentinula.</title>
        <authorList>
            <consortium name="DOE Joint Genome Institute"/>
            <person name="Sierra-Patev S."/>
            <person name="Min B."/>
            <person name="Naranjo-Ortiz M."/>
            <person name="Looney B."/>
            <person name="Konkel Z."/>
            <person name="Slot J.C."/>
            <person name="Sakamoto Y."/>
            <person name="Steenwyk J.L."/>
            <person name="Rokas A."/>
            <person name="Carro J."/>
            <person name="Camarero S."/>
            <person name="Ferreira P."/>
            <person name="Molpeceres G."/>
            <person name="Ruiz-Duenas F.J."/>
            <person name="Serrano A."/>
            <person name="Henrissat B."/>
            <person name="Drula E."/>
            <person name="Hughes K.W."/>
            <person name="Mata J.L."/>
            <person name="Ishikawa N.K."/>
            <person name="Vargas-Isla R."/>
            <person name="Ushijima S."/>
            <person name="Smith C.A."/>
            <person name="Ahrendt S."/>
            <person name="Andreopoulos W."/>
            <person name="He G."/>
            <person name="Labutti K."/>
            <person name="Lipzen A."/>
            <person name="Ng V."/>
            <person name="Riley R."/>
            <person name="Sandor L."/>
            <person name="Barry K."/>
            <person name="Martinez A.T."/>
            <person name="Xiao Y."/>
            <person name="Gibbons J.G."/>
            <person name="Terashima K."/>
            <person name="Grigoriev I.V."/>
            <person name="Hibbett D.S."/>
        </authorList>
    </citation>
    <scope>NUCLEOTIDE SEQUENCE</scope>
    <source>
        <strain evidence="1">TMI1499</strain>
    </source>
</reference>
<proteinExistence type="predicted"/>
<keyword evidence="2" id="KW-1185">Reference proteome</keyword>
<dbReference type="EMBL" id="MU795656">
    <property type="protein sequence ID" value="KAJ3805198.1"/>
    <property type="molecule type" value="Genomic_DNA"/>
</dbReference>
<dbReference type="Proteomes" id="UP001163835">
    <property type="component" value="Unassembled WGS sequence"/>
</dbReference>
<comment type="caution">
    <text evidence="1">The sequence shown here is derived from an EMBL/GenBank/DDBJ whole genome shotgun (WGS) entry which is preliminary data.</text>
</comment>